<proteinExistence type="predicted"/>
<name>A0A6N6N4B9_9BACT</name>
<organism evidence="3 4">
    <name type="scientific">Pseudodesulfovibrio senegalensis</name>
    <dbReference type="NCBI Taxonomy" id="1721087"/>
    <lineage>
        <taxon>Bacteria</taxon>
        <taxon>Pseudomonadati</taxon>
        <taxon>Thermodesulfobacteriota</taxon>
        <taxon>Desulfovibrionia</taxon>
        <taxon>Desulfovibrionales</taxon>
        <taxon>Desulfovibrionaceae</taxon>
    </lineage>
</organism>
<feature type="domain" description="Response regulatory" evidence="2">
    <location>
        <begin position="7"/>
        <end position="120"/>
    </location>
</feature>
<dbReference type="PROSITE" id="PS50110">
    <property type="entry name" value="RESPONSE_REGULATORY"/>
    <property type="match status" value="1"/>
</dbReference>
<dbReference type="Gene3D" id="3.40.50.2300">
    <property type="match status" value="1"/>
</dbReference>
<accession>A0A6N6N4B9</accession>
<gene>
    <name evidence="3" type="ORF">F8A88_01105</name>
</gene>
<comment type="caution">
    <text evidence="1">Lacks conserved residue(s) required for the propagation of feature annotation.</text>
</comment>
<keyword evidence="4" id="KW-1185">Reference proteome</keyword>
<dbReference type="InterPro" id="IPR011006">
    <property type="entry name" value="CheY-like_superfamily"/>
</dbReference>
<reference evidence="3 4" key="1">
    <citation type="journal article" date="2017" name="Int. J. Syst. Evol. Microbiol.">
        <title>Desulfovibrio senegalensis sp. nov., a mesophilic sulfate reducer isolated from marine sediment.</title>
        <authorList>
            <person name="Thioye A."/>
            <person name="Gam Z.B.A."/>
            <person name="Mbengue M."/>
            <person name="Cayol J.L."/>
            <person name="Joseph-Bartoli M."/>
            <person name="Toure-Kane C."/>
            <person name="Labat M."/>
        </authorList>
    </citation>
    <scope>NUCLEOTIDE SEQUENCE [LARGE SCALE GENOMIC DNA]</scope>
    <source>
        <strain evidence="3 4">DSM 101509</strain>
    </source>
</reference>
<evidence type="ECO:0000259" key="2">
    <source>
        <dbReference type="PROSITE" id="PS50110"/>
    </source>
</evidence>
<evidence type="ECO:0000256" key="1">
    <source>
        <dbReference type="PROSITE-ProRule" id="PRU00169"/>
    </source>
</evidence>
<comment type="caution">
    <text evidence="3">The sequence shown here is derived from an EMBL/GenBank/DDBJ whole genome shotgun (WGS) entry which is preliminary data.</text>
</comment>
<dbReference type="RefSeq" id="WP_151149094.1">
    <property type="nucleotide sequence ID" value="NZ_WAIE01000001.1"/>
</dbReference>
<dbReference type="OrthoDB" id="5421344at2"/>
<dbReference type="AlphaFoldDB" id="A0A6N6N4B9"/>
<sequence length="139" mass="15136">MKGPQITILVAERNPHMRGFICRELARQNMLVRGAKNSDEVMAALAGPCPPDLVVLAFNTINTGSVGLLERVTTQHPDIPVVLHAFLEDMNGNPALGRVQGMVEKSGNPVELITTVMNVLERRFPHLMNDTGTQEAPDA</sequence>
<protein>
    <submittedName>
        <fullName evidence="3">Response regulator</fullName>
    </submittedName>
</protein>
<dbReference type="EMBL" id="WAIE01000001">
    <property type="protein sequence ID" value="KAB1442904.1"/>
    <property type="molecule type" value="Genomic_DNA"/>
</dbReference>
<dbReference type="SUPFAM" id="SSF52172">
    <property type="entry name" value="CheY-like"/>
    <property type="match status" value="1"/>
</dbReference>
<evidence type="ECO:0000313" key="4">
    <source>
        <dbReference type="Proteomes" id="UP000438699"/>
    </source>
</evidence>
<dbReference type="GO" id="GO:0000160">
    <property type="term" value="P:phosphorelay signal transduction system"/>
    <property type="evidence" value="ECO:0007669"/>
    <property type="project" value="InterPro"/>
</dbReference>
<dbReference type="InterPro" id="IPR001789">
    <property type="entry name" value="Sig_transdc_resp-reg_receiver"/>
</dbReference>
<dbReference type="Proteomes" id="UP000438699">
    <property type="component" value="Unassembled WGS sequence"/>
</dbReference>
<evidence type="ECO:0000313" key="3">
    <source>
        <dbReference type="EMBL" id="KAB1442904.1"/>
    </source>
</evidence>